<feature type="region of interest" description="Disordered" evidence="1">
    <location>
        <begin position="107"/>
        <end position="127"/>
    </location>
</feature>
<dbReference type="VEuPathDB" id="FungiDB:PSTT_04708"/>
<organism evidence="2 3">
    <name type="scientific">Puccinia striiformis</name>
    <dbReference type="NCBI Taxonomy" id="27350"/>
    <lineage>
        <taxon>Eukaryota</taxon>
        <taxon>Fungi</taxon>
        <taxon>Dikarya</taxon>
        <taxon>Basidiomycota</taxon>
        <taxon>Pucciniomycotina</taxon>
        <taxon>Pucciniomycetes</taxon>
        <taxon>Pucciniales</taxon>
        <taxon>Pucciniaceae</taxon>
        <taxon>Puccinia</taxon>
    </lineage>
</organism>
<feature type="compositionally biased region" description="Pro residues" evidence="1">
    <location>
        <begin position="48"/>
        <end position="67"/>
    </location>
</feature>
<feature type="non-terminal residue" evidence="2">
    <location>
        <position position="1"/>
    </location>
</feature>
<evidence type="ECO:0000313" key="3">
    <source>
        <dbReference type="Proteomes" id="UP000239156"/>
    </source>
</evidence>
<keyword evidence="3" id="KW-1185">Reference proteome</keyword>
<reference evidence="2" key="1">
    <citation type="submission" date="2017-12" db="EMBL/GenBank/DDBJ databases">
        <title>Gene loss provides genomic basis for host adaptation in cereal stripe rust fungi.</title>
        <authorList>
            <person name="Xia C."/>
        </authorList>
    </citation>
    <scope>NUCLEOTIDE SEQUENCE [LARGE SCALE GENOMIC DNA]</scope>
    <source>
        <strain evidence="2">93-210</strain>
    </source>
</reference>
<feature type="region of interest" description="Disordered" evidence="1">
    <location>
        <begin position="40"/>
        <end position="78"/>
    </location>
</feature>
<protein>
    <submittedName>
        <fullName evidence="2">Uncharacterized protein</fullName>
    </submittedName>
</protein>
<proteinExistence type="predicted"/>
<dbReference type="AlphaFoldDB" id="A0A2S4VRN0"/>
<dbReference type="Proteomes" id="UP000239156">
    <property type="component" value="Unassembled WGS sequence"/>
</dbReference>
<comment type="caution">
    <text evidence="2">The sequence shown here is derived from an EMBL/GenBank/DDBJ whole genome shotgun (WGS) entry which is preliminary data.</text>
</comment>
<name>A0A2S4VRN0_9BASI</name>
<dbReference type="EMBL" id="PKSL01000033">
    <property type="protein sequence ID" value="POW12129.1"/>
    <property type="molecule type" value="Genomic_DNA"/>
</dbReference>
<sequence>VANNPTQPVNNSKPSVLQQISELRGEFCTLNSTLATFFARFPDENPSHKPPPHIPQPRPQPQPPHQPTAPQFHDQFTFSHSCPPTNHYPLVSHFPPWLLQRHTFSTPNIGSSRRFGFQVSRPNSVPS</sequence>
<evidence type="ECO:0000313" key="2">
    <source>
        <dbReference type="EMBL" id="POW12129.1"/>
    </source>
</evidence>
<gene>
    <name evidence="2" type="ORF">PSTT_04708</name>
</gene>
<evidence type="ECO:0000256" key="1">
    <source>
        <dbReference type="SAM" id="MobiDB-lite"/>
    </source>
</evidence>
<accession>A0A2S4VRN0</accession>